<dbReference type="AlphaFoldDB" id="A0AAV9SIK2"/>
<evidence type="ECO:0000259" key="19">
    <source>
        <dbReference type="PROSITE" id="PS50835"/>
    </source>
</evidence>
<keyword evidence="5 18" id="KW-0812">Transmembrane</keyword>
<keyword evidence="12" id="KW-1015">Disulfide bond</keyword>
<feature type="domain" description="Ig-like" evidence="19">
    <location>
        <begin position="35"/>
        <end position="138"/>
    </location>
</feature>
<dbReference type="InterPro" id="IPR013106">
    <property type="entry name" value="Ig_V-set"/>
</dbReference>
<keyword evidence="14" id="KW-0393">Immunoglobulin domain</keyword>
<evidence type="ECO:0000256" key="8">
    <source>
        <dbReference type="ARBA" id="ARBA00022889"/>
    </source>
</evidence>
<evidence type="ECO:0000256" key="16">
    <source>
        <dbReference type="ARBA" id="ARBA00062858"/>
    </source>
</evidence>
<protein>
    <recommendedName>
        <fullName evidence="19">Ig-like domain-containing protein</fullName>
    </recommendedName>
</protein>
<dbReference type="InterPro" id="IPR052659">
    <property type="entry name" value="Nectin/PVR"/>
</dbReference>
<gene>
    <name evidence="20" type="ORF">CRENBAI_012621</name>
</gene>
<dbReference type="SMART" id="SM00409">
    <property type="entry name" value="IG"/>
    <property type="match status" value="2"/>
</dbReference>
<evidence type="ECO:0000256" key="6">
    <source>
        <dbReference type="ARBA" id="ARBA00022729"/>
    </source>
</evidence>
<evidence type="ECO:0000256" key="1">
    <source>
        <dbReference type="ARBA" id="ARBA00004251"/>
    </source>
</evidence>
<evidence type="ECO:0000256" key="5">
    <source>
        <dbReference type="ARBA" id="ARBA00022692"/>
    </source>
</evidence>
<dbReference type="PANTHER" id="PTHR47387:SF1">
    <property type="entry name" value="NECTIN-2"/>
    <property type="match status" value="1"/>
</dbReference>
<comment type="subunit">
    <text evidence="16">Cis- and trans-homodimer. Can form trans-heterodimers.</text>
</comment>
<dbReference type="Pfam" id="PF08205">
    <property type="entry name" value="C2-set_2"/>
    <property type="match status" value="1"/>
</dbReference>
<dbReference type="Pfam" id="PF07686">
    <property type="entry name" value="V-set"/>
    <property type="match status" value="1"/>
</dbReference>
<dbReference type="InterPro" id="IPR036179">
    <property type="entry name" value="Ig-like_dom_sf"/>
</dbReference>
<dbReference type="GO" id="GO:0007155">
    <property type="term" value="P:cell adhesion"/>
    <property type="evidence" value="ECO:0007669"/>
    <property type="project" value="UniProtKB-KW"/>
</dbReference>
<dbReference type="Gene3D" id="2.60.40.10">
    <property type="entry name" value="Immunoglobulins"/>
    <property type="match status" value="3"/>
</dbReference>
<evidence type="ECO:0000256" key="9">
    <source>
        <dbReference type="ARBA" id="ARBA00022949"/>
    </source>
</evidence>
<dbReference type="InterPro" id="IPR007110">
    <property type="entry name" value="Ig-like_dom"/>
</dbReference>
<keyword evidence="10 18" id="KW-1133">Transmembrane helix</keyword>
<evidence type="ECO:0000256" key="14">
    <source>
        <dbReference type="ARBA" id="ARBA00023319"/>
    </source>
</evidence>
<feature type="region of interest" description="Disordered" evidence="17">
    <location>
        <begin position="364"/>
        <end position="429"/>
    </location>
</feature>
<dbReference type="Proteomes" id="UP001311232">
    <property type="component" value="Unassembled WGS sequence"/>
</dbReference>
<dbReference type="GO" id="GO:0005886">
    <property type="term" value="C:plasma membrane"/>
    <property type="evidence" value="ECO:0007669"/>
    <property type="project" value="UniProtKB-SubCell"/>
</dbReference>
<dbReference type="GO" id="GO:0005912">
    <property type="term" value="C:adherens junction"/>
    <property type="evidence" value="ECO:0007669"/>
    <property type="project" value="UniProtKB-SubCell"/>
</dbReference>
<name>A0AAV9SIK2_9TELE</name>
<evidence type="ECO:0000256" key="12">
    <source>
        <dbReference type="ARBA" id="ARBA00023157"/>
    </source>
</evidence>
<accession>A0AAV9SIK2</accession>
<evidence type="ECO:0000256" key="15">
    <source>
        <dbReference type="ARBA" id="ARBA00058274"/>
    </source>
</evidence>
<evidence type="ECO:0000256" key="11">
    <source>
        <dbReference type="ARBA" id="ARBA00023136"/>
    </source>
</evidence>
<keyword evidence="11 18" id="KW-0472">Membrane</keyword>
<dbReference type="PROSITE" id="PS50835">
    <property type="entry name" value="IG_LIKE"/>
    <property type="match status" value="3"/>
</dbReference>
<evidence type="ECO:0000256" key="4">
    <source>
        <dbReference type="ARBA" id="ARBA00022475"/>
    </source>
</evidence>
<feature type="transmembrane region" description="Helical" evidence="18">
    <location>
        <begin position="335"/>
        <end position="359"/>
    </location>
</feature>
<keyword evidence="21" id="KW-1185">Reference proteome</keyword>
<dbReference type="FunFam" id="2.60.40.10:FF:000304">
    <property type="entry name" value="Nectin cell adhesion molecule 1"/>
    <property type="match status" value="1"/>
</dbReference>
<organism evidence="20 21">
    <name type="scientific">Crenichthys baileyi</name>
    <name type="common">White River springfish</name>
    <dbReference type="NCBI Taxonomy" id="28760"/>
    <lineage>
        <taxon>Eukaryota</taxon>
        <taxon>Metazoa</taxon>
        <taxon>Chordata</taxon>
        <taxon>Craniata</taxon>
        <taxon>Vertebrata</taxon>
        <taxon>Euteleostomi</taxon>
        <taxon>Actinopterygii</taxon>
        <taxon>Neopterygii</taxon>
        <taxon>Teleostei</taxon>
        <taxon>Neoteleostei</taxon>
        <taxon>Acanthomorphata</taxon>
        <taxon>Ovalentaria</taxon>
        <taxon>Atherinomorphae</taxon>
        <taxon>Cyprinodontiformes</taxon>
        <taxon>Goodeidae</taxon>
        <taxon>Crenichthys</taxon>
    </lineage>
</organism>
<feature type="region of interest" description="Disordered" evidence="17">
    <location>
        <begin position="469"/>
        <end position="492"/>
    </location>
</feature>
<keyword evidence="8" id="KW-0130">Cell adhesion</keyword>
<comment type="subcellular location">
    <subcellularLocation>
        <location evidence="2">Cell junction</location>
        <location evidence="2">Adherens junction</location>
    </subcellularLocation>
    <subcellularLocation>
        <location evidence="1">Cell membrane</location>
        <topology evidence="1">Single-pass type I membrane protein</topology>
    </subcellularLocation>
</comment>
<comment type="similarity">
    <text evidence="3">Belongs to the nectin family.</text>
</comment>
<dbReference type="InterPro" id="IPR003599">
    <property type="entry name" value="Ig_sub"/>
</dbReference>
<evidence type="ECO:0000256" key="3">
    <source>
        <dbReference type="ARBA" id="ARBA00007810"/>
    </source>
</evidence>
<evidence type="ECO:0000313" key="20">
    <source>
        <dbReference type="EMBL" id="KAK5621172.1"/>
    </source>
</evidence>
<evidence type="ECO:0000256" key="10">
    <source>
        <dbReference type="ARBA" id="ARBA00022989"/>
    </source>
</evidence>
<evidence type="ECO:0000256" key="17">
    <source>
        <dbReference type="SAM" id="MobiDB-lite"/>
    </source>
</evidence>
<feature type="compositionally biased region" description="Polar residues" evidence="17">
    <location>
        <begin position="10"/>
        <end position="22"/>
    </location>
</feature>
<dbReference type="InterPro" id="IPR000920">
    <property type="entry name" value="Myelin_P0-rel"/>
</dbReference>
<keyword evidence="9" id="KW-0965">Cell junction</keyword>
<evidence type="ECO:0000256" key="18">
    <source>
        <dbReference type="SAM" id="Phobius"/>
    </source>
</evidence>
<proteinExistence type="inferred from homology"/>
<reference evidence="20 21" key="1">
    <citation type="submission" date="2021-06" db="EMBL/GenBank/DDBJ databases">
        <authorList>
            <person name="Palmer J.M."/>
        </authorList>
    </citation>
    <scope>NUCLEOTIDE SEQUENCE [LARGE SCALE GENOMIC DNA]</scope>
    <source>
        <strain evidence="20 21">MEX-2019</strain>
        <tissue evidence="20">Muscle</tissue>
    </source>
</reference>
<dbReference type="PANTHER" id="PTHR47387">
    <property type="entry name" value="NECTIN-2"/>
    <property type="match status" value="1"/>
</dbReference>
<keyword evidence="13" id="KW-0325">Glycoprotein</keyword>
<dbReference type="InterPro" id="IPR013162">
    <property type="entry name" value="CD80_C2-set"/>
</dbReference>
<feature type="compositionally biased region" description="Gly residues" evidence="17">
    <location>
        <begin position="392"/>
        <end position="406"/>
    </location>
</feature>
<feature type="region of interest" description="Disordered" evidence="17">
    <location>
        <begin position="1"/>
        <end position="24"/>
    </location>
</feature>
<keyword evidence="6" id="KW-0732">Signal</keyword>
<comment type="caution">
    <text evidence="20">The sequence shown here is derived from an EMBL/GenBank/DDBJ whole genome shotgun (WGS) entry which is preliminary data.</text>
</comment>
<sequence>MSDGSGRQTGGQTERTNGTSGQRVKVDAELSSYPGQTVNLRCSFLDPTGIQLTMVSWRYEANDGKSMNIAVYHPSYGPNYPASPLKDRVSFKPNPPELSSPSIEITGVKMTDEGKYICEYATYPDGNDQGTTKLVMLAKPVNSATVVTVNADTQEVVVARCESKDGRPEAKIRWVTTANGNSTEKSQKGADDTVTVTSEYRLAPTSMDNGKDITCLVDHRTQLKPESFAMKLAIQFPPKVEIKGYDNNWYVGRTNVVLICEATGNPVPVSVIWRTMSGEMPDTVQVQSNELKVLKVDDSVNTTFICEVKNRIGTTRDQLAVFVREPSKSDSNAGVVAGAVIGSLLALLLVAALVTVLITRSRRQQQGYRANGGSDMKTRIFGGGKKASKNGTSGGPGSGGVAGGNNNGPVYIDRSPNQGLGEKNNHHQPFTMGALPEVVTGTPTAQDILLRNELDEAERRKFDEMDDDERYDHFSGEGPILQLRPPPDQDDMIGDYMDDDMESQRDGSVISRTAVYV</sequence>
<evidence type="ECO:0000313" key="21">
    <source>
        <dbReference type="Proteomes" id="UP001311232"/>
    </source>
</evidence>
<dbReference type="SMART" id="SM00406">
    <property type="entry name" value="IGv"/>
    <property type="match status" value="1"/>
</dbReference>
<dbReference type="InterPro" id="IPR013783">
    <property type="entry name" value="Ig-like_fold"/>
</dbReference>
<feature type="domain" description="Ig-like" evidence="19">
    <location>
        <begin position="140"/>
        <end position="231"/>
    </location>
</feature>
<evidence type="ECO:0000256" key="13">
    <source>
        <dbReference type="ARBA" id="ARBA00023180"/>
    </source>
</evidence>
<evidence type="ECO:0000256" key="7">
    <source>
        <dbReference type="ARBA" id="ARBA00022737"/>
    </source>
</evidence>
<keyword evidence="7" id="KW-0677">Repeat</keyword>
<comment type="function">
    <text evidence="15">Cell adhesion molecule that promotes cell-cell contacts and plays important roles in the development of the nervous system. Acts by forming homophilic or heterophilic trans-dimers.</text>
</comment>
<keyword evidence="4" id="KW-1003">Cell membrane</keyword>
<evidence type="ECO:0000256" key="2">
    <source>
        <dbReference type="ARBA" id="ARBA00004536"/>
    </source>
</evidence>
<dbReference type="EMBL" id="JAHHUM010000314">
    <property type="protein sequence ID" value="KAK5621172.1"/>
    <property type="molecule type" value="Genomic_DNA"/>
</dbReference>
<feature type="domain" description="Ig-like" evidence="19">
    <location>
        <begin position="238"/>
        <end position="322"/>
    </location>
</feature>
<dbReference type="PRINTS" id="PR00213">
    <property type="entry name" value="MYELINP0"/>
</dbReference>
<dbReference type="SUPFAM" id="SSF48726">
    <property type="entry name" value="Immunoglobulin"/>
    <property type="match status" value="3"/>
</dbReference>